<evidence type="ECO:0000313" key="1">
    <source>
        <dbReference type="EMBL" id="SER60482.1"/>
    </source>
</evidence>
<keyword evidence="1" id="KW-0282">Flagellum</keyword>
<evidence type="ECO:0000313" key="2">
    <source>
        <dbReference type="Proteomes" id="UP000198571"/>
    </source>
</evidence>
<keyword evidence="1" id="KW-0969">Cilium</keyword>
<keyword evidence="1" id="KW-0966">Cell projection</keyword>
<dbReference type="EMBL" id="FOGT01000002">
    <property type="protein sequence ID" value="SER60482.1"/>
    <property type="molecule type" value="Genomic_DNA"/>
</dbReference>
<dbReference type="Pfam" id="PF06289">
    <property type="entry name" value="FlbD"/>
    <property type="match status" value="1"/>
</dbReference>
<dbReference type="STRING" id="1601833.SAMN05518684_102259"/>
<dbReference type="PANTHER" id="PTHR39185">
    <property type="entry name" value="SWARMING MOTILITY PROTEIN SWRD"/>
    <property type="match status" value="1"/>
</dbReference>
<organism evidence="1 2">
    <name type="scientific">Salipaludibacillus aurantiacus</name>
    <dbReference type="NCBI Taxonomy" id="1601833"/>
    <lineage>
        <taxon>Bacteria</taxon>
        <taxon>Bacillati</taxon>
        <taxon>Bacillota</taxon>
        <taxon>Bacilli</taxon>
        <taxon>Bacillales</taxon>
        <taxon>Bacillaceae</taxon>
    </lineage>
</organism>
<accession>A0A1H9QJ42</accession>
<dbReference type="AlphaFoldDB" id="A0A1H9QJ42"/>
<name>A0A1H9QJ42_9BACI</name>
<dbReference type="Proteomes" id="UP000198571">
    <property type="component" value="Unassembled WGS sequence"/>
</dbReference>
<dbReference type="InterPro" id="IPR009384">
    <property type="entry name" value="SwrD-like"/>
</dbReference>
<dbReference type="OrthoDB" id="9799862at2"/>
<dbReference type="RefSeq" id="WP_093047586.1">
    <property type="nucleotide sequence ID" value="NZ_FOGT01000002.1"/>
</dbReference>
<dbReference type="PANTHER" id="PTHR39185:SF1">
    <property type="entry name" value="SWARMING MOTILITY PROTEIN SWRD"/>
    <property type="match status" value="1"/>
</dbReference>
<sequence>MVILTRLNNQSFTLNAIYIEQIQAFPDTTITLTNGKKLVVKETEQEVATRIEHFYKRIGLIPFLKAQESRKEER</sequence>
<reference evidence="2" key="1">
    <citation type="submission" date="2016-10" db="EMBL/GenBank/DDBJ databases">
        <authorList>
            <person name="Varghese N."/>
            <person name="Submissions S."/>
        </authorList>
    </citation>
    <scope>NUCLEOTIDE SEQUENCE [LARGE SCALE GENOMIC DNA]</scope>
    <source>
        <strain evidence="2">S9</strain>
    </source>
</reference>
<proteinExistence type="predicted"/>
<protein>
    <submittedName>
        <fullName evidence="1">Flagellar protein FlbD</fullName>
    </submittedName>
</protein>
<gene>
    <name evidence="1" type="ORF">SAMN05518684_102259</name>
</gene>
<keyword evidence="2" id="KW-1185">Reference proteome</keyword>